<comment type="similarity">
    <text evidence="4 13">Belongs to the glycosyltransferase 31 family.</text>
</comment>
<dbReference type="EMBL" id="JBAMMX010000023">
    <property type="protein sequence ID" value="KAK6917287.1"/>
    <property type="molecule type" value="Genomic_DNA"/>
</dbReference>
<keyword evidence="9" id="KW-1133">Transmembrane helix</keyword>
<evidence type="ECO:0000313" key="14">
    <source>
        <dbReference type="EMBL" id="KAK6917287.1"/>
    </source>
</evidence>
<comment type="subcellular location">
    <subcellularLocation>
        <location evidence="2 13">Golgi apparatus membrane</location>
        <topology evidence="2 13">Single-pass type II membrane protein</topology>
    </subcellularLocation>
</comment>
<evidence type="ECO:0000256" key="13">
    <source>
        <dbReference type="RuleBase" id="RU363063"/>
    </source>
</evidence>
<dbReference type="GO" id="GO:0008378">
    <property type="term" value="F:galactosyltransferase activity"/>
    <property type="evidence" value="ECO:0007669"/>
    <property type="project" value="TreeGrafter"/>
</dbReference>
<evidence type="ECO:0000313" key="15">
    <source>
        <dbReference type="Proteomes" id="UP001370490"/>
    </source>
</evidence>
<comment type="pathway">
    <text evidence="3">Protein modification; protein glycosylation.</text>
</comment>
<evidence type="ECO:0000256" key="8">
    <source>
        <dbReference type="ARBA" id="ARBA00022968"/>
    </source>
</evidence>
<dbReference type="Pfam" id="PF01762">
    <property type="entry name" value="Galactosyl_T"/>
    <property type="match status" value="1"/>
</dbReference>
<dbReference type="Proteomes" id="UP001370490">
    <property type="component" value="Unassembled WGS sequence"/>
</dbReference>
<keyword evidence="11" id="KW-0472">Membrane</keyword>
<evidence type="ECO:0000256" key="11">
    <source>
        <dbReference type="ARBA" id="ARBA00023136"/>
    </source>
</evidence>
<evidence type="ECO:0000256" key="1">
    <source>
        <dbReference type="ARBA" id="ARBA00001936"/>
    </source>
</evidence>
<dbReference type="InterPro" id="IPR002659">
    <property type="entry name" value="Glyco_trans_31"/>
</dbReference>
<comment type="cofactor">
    <cofactor evidence="1 13">
        <name>Mn(2+)</name>
        <dbReference type="ChEBI" id="CHEBI:29035"/>
    </cofactor>
</comment>
<feature type="non-terminal residue" evidence="14">
    <location>
        <position position="305"/>
    </location>
</feature>
<gene>
    <name evidence="14" type="ORF">RJ641_018038</name>
</gene>
<reference evidence="14 15" key="1">
    <citation type="submission" date="2023-12" db="EMBL/GenBank/DDBJ databases">
        <title>A high-quality genome assembly for Dillenia turbinata (Dilleniales).</title>
        <authorList>
            <person name="Chanderbali A."/>
        </authorList>
    </citation>
    <scope>NUCLEOTIDE SEQUENCE [LARGE SCALE GENOMIC DNA]</scope>
    <source>
        <strain evidence="14">LSX21</strain>
        <tissue evidence="14">Leaf</tissue>
    </source>
</reference>
<accession>A0AAN8UV15</accession>
<comment type="caution">
    <text evidence="14">The sequence shown here is derived from an EMBL/GenBank/DDBJ whole genome shotgun (WGS) entry which is preliminary data.</text>
</comment>
<keyword evidence="6 14" id="KW-0808">Transferase</keyword>
<protein>
    <recommendedName>
        <fullName evidence="13">Hexosyltransferase</fullName>
        <ecNumber evidence="13">2.4.1.-</ecNumber>
    </recommendedName>
</protein>
<evidence type="ECO:0000256" key="10">
    <source>
        <dbReference type="ARBA" id="ARBA00023034"/>
    </source>
</evidence>
<evidence type="ECO:0000256" key="2">
    <source>
        <dbReference type="ARBA" id="ARBA00004323"/>
    </source>
</evidence>
<evidence type="ECO:0000256" key="4">
    <source>
        <dbReference type="ARBA" id="ARBA00008661"/>
    </source>
</evidence>
<dbReference type="PANTHER" id="PTHR11214:SF5">
    <property type="entry name" value="BETA-1,3-GALACTOSYLTRANSFERASE 4-RELATED"/>
    <property type="match status" value="1"/>
</dbReference>
<name>A0AAN8UV15_9MAGN</name>
<dbReference type="GO" id="GO:0000139">
    <property type="term" value="C:Golgi membrane"/>
    <property type="evidence" value="ECO:0007669"/>
    <property type="project" value="UniProtKB-SubCell"/>
</dbReference>
<keyword evidence="10 13" id="KW-0333">Golgi apparatus</keyword>
<keyword evidence="5 13" id="KW-0328">Glycosyltransferase</keyword>
<keyword evidence="15" id="KW-1185">Reference proteome</keyword>
<evidence type="ECO:0000256" key="3">
    <source>
        <dbReference type="ARBA" id="ARBA00004922"/>
    </source>
</evidence>
<dbReference type="EC" id="2.4.1.-" evidence="13"/>
<organism evidence="14 15">
    <name type="scientific">Dillenia turbinata</name>
    <dbReference type="NCBI Taxonomy" id="194707"/>
    <lineage>
        <taxon>Eukaryota</taxon>
        <taxon>Viridiplantae</taxon>
        <taxon>Streptophyta</taxon>
        <taxon>Embryophyta</taxon>
        <taxon>Tracheophyta</taxon>
        <taxon>Spermatophyta</taxon>
        <taxon>Magnoliopsida</taxon>
        <taxon>eudicotyledons</taxon>
        <taxon>Gunneridae</taxon>
        <taxon>Pentapetalae</taxon>
        <taxon>Dilleniales</taxon>
        <taxon>Dilleniaceae</taxon>
        <taxon>Dillenia</taxon>
    </lineage>
</organism>
<proteinExistence type="inferred from homology"/>
<dbReference type="AlphaFoldDB" id="A0AAN8UV15"/>
<evidence type="ECO:0000256" key="5">
    <source>
        <dbReference type="ARBA" id="ARBA00022676"/>
    </source>
</evidence>
<evidence type="ECO:0000256" key="9">
    <source>
        <dbReference type="ARBA" id="ARBA00022989"/>
    </source>
</evidence>
<dbReference type="PANTHER" id="PTHR11214">
    <property type="entry name" value="BETA-1,3-N-ACETYLGLUCOSAMINYLTRANSFERASE"/>
    <property type="match status" value="1"/>
</dbReference>
<feature type="non-terminal residue" evidence="14">
    <location>
        <position position="1"/>
    </location>
</feature>
<keyword evidence="12 13" id="KW-0464">Manganese</keyword>
<evidence type="ECO:0000256" key="12">
    <source>
        <dbReference type="ARBA" id="ARBA00023211"/>
    </source>
</evidence>
<evidence type="ECO:0000256" key="7">
    <source>
        <dbReference type="ARBA" id="ARBA00022692"/>
    </source>
</evidence>
<evidence type="ECO:0000256" key="6">
    <source>
        <dbReference type="ARBA" id="ARBA00022679"/>
    </source>
</evidence>
<keyword evidence="8" id="KW-0735">Signal-anchor</keyword>
<sequence>CSVVMTLDKTIIEMELAAARTVHDSLMNGSPVSEDLKLAGLTTKWKYLMVVGINTAFSSRKRRDSIRETWMPYAQHPVAYLIGLLKQKTESMETSYSWNMLRVIWNCLLRQRPILFALALWIAEFHVKVDDDAHVNIDKSPSLHWLHEVWSCPCSKGLRYHAPEHWKFGEEGNKYFCHATGQIYAISRDLASYISINQHVLHKYANEDVSPGSWFIGLDVEHVDDRRLCFGTPPEKVFWLRWIVSGRHRQETSVFLHLTGDAVEFAILPRGSRKSISGVERVKMLCGVRASEKLFIEEDIDSCST</sequence>
<keyword evidence="7" id="KW-0812">Transmembrane</keyword>